<evidence type="ECO:0000256" key="4">
    <source>
        <dbReference type="ARBA" id="ARBA00023136"/>
    </source>
</evidence>
<keyword evidence="2 5" id="KW-0812">Transmembrane</keyword>
<keyword evidence="6" id="KW-0732">Signal</keyword>
<keyword evidence="4 5" id="KW-0472">Membrane</keyword>
<evidence type="ECO:0000256" key="1">
    <source>
        <dbReference type="ARBA" id="ARBA00004141"/>
    </source>
</evidence>
<reference evidence="7" key="1">
    <citation type="submission" date="2020-11" db="EMBL/GenBank/DDBJ databases">
        <authorList>
            <person name="Tran Van P."/>
        </authorList>
    </citation>
    <scope>NUCLEOTIDE SEQUENCE</scope>
</reference>
<organism evidence="7">
    <name type="scientific">Oppiella nova</name>
    <dbReference type="NCBI Taxonomy" id="334625"/>
    <lineage>
        <taxon>Eukaryota</taxon>
        <taxon>Metazoa</taxon>
        <taxon>Ecdysozoa</taxon>
        <taxon>Arthropoda</taxon>
        <taxon>Chelicerata</taxon>
        <taxon>Arachnida</taxon>
        <taxon>Acari</taxon>
        <taxon>Acariformes</taxon>
        <taxon>Sarcoptiformes</taxon>
        <taxon>Oribatida</taxon>
        <taxon>Brachypylina</taxon>
        <taxon>Oppioidea</taxon>
        <taxon>Oppiidae</taxon>
        <taxon>Oppiella</taxon>
    </lineage>
</organism>
<dbReference type="GO" id="GO:0099590">
    <property type="term" value="P:neurotransmitter receptor internalization"/>
    <property type="evidence" value="ECO:0007669"/>
    <property type="project" value="TreeGrafter"/>
</dbReference>
<dbReference type="GO" id="GO:0098970">
    <property type="term" value="P:postsynaptic neurotransmitter receptor diffusion trapping"/>
    <property type="evidence" value="ECO:0007669"/>
    <property type="project" value="TreeGrafter"/>
</dbReference>
<feature type="chain" id="PRO_5036211493" evidence="6">
    <location>
        <begin position="28"/>
        <end position="147"/>
    </location>
</feature>
<evidence type="ECO:0000256" key="3">
    <source>
        <dbReference type="ARBA" id="ARBA00022989"/>
    </source>
</evidence>
<dbReference type="GO" id="GO:0005245">
    <property type="term" value="F:voltage-gated calcium channel activity"/>
    <property type="evidence" value="ECO:0007669"/>
    <property type="project" value="TreeGrafter"/>
</dbReference>
<dbReference type="GO" id="GO:0051968">
    <property type="term" value="P:positive regulation of synaptic transmission, glutamatergic"/>
    <property type="evidence" value="ECO:0007669"/>
    <property type="project" value="TreeGrafter"/>
</dbReference>
<feature type="transmembrane region" description="Helical" evidence="5">
    <location>
        <begin position="109"/>
        <end position="129"/>
    </location>
</feature>
<accession>A0A7R9MEQ4</accession>
<evidence type="ECO:0000256" key="2">
    <source>
        <dbReference type="ARBA" id="ARBA00022692"/>
    </source>
</evidence>
<evidence type="ECO:0000313" key="7">
    <source>
        <dbReference type="EMBL" id="CAD7658520.1"/>
    </source>
</evidence>
<dbReference type="EMBL" id="CAJPVJ010015197">
    <property type="protein sequence ID" value="CAG2175706.1"/>
    <property type="molecule type" value="Genomic_DNA"/>
</dbReference>
<dbReference type="Proteomes" id="UP000728032">
    <property type="component" value="Unassembled WGS sequence"/>
</dbReference>
<evidence type="ECO:0000313" key="8">
    <source>
        <dbReference type="Proteomes" id="UP000728032"/>
    </source>
</evidence>
<evidence type="ECO:0000256" key="5">
    <source>
        <dbReference type="SAM" id="Phobius"/>
    </source>
</evidence>
<dbReference type="InterPro" id="IPR051072">
    <property type="entry name" value="CACNG_subunit"/>
</dbReference>
<name>A0A7R9MEQ4_9ACAR</name>
<sequence>MSVRSIRILRLLTPLSAISSSVSTAIAILSNEWLHTIEYMPNSLYQKFTITDQKEFHEKITVSGLWQLCHNDPPQTLMRCLVIDYFSKEEYSPDPNDSTMAIPYAAKRAAIFLMISCVILLIGQLLCFLGHVCTRRRVFTFAAGIAF</sequence>
<proteinExistence type="predicted"/>
<dbReference type="GO" id="GO:0098943">
    <property type="term" value="P:neurotransmitter receptor transport, postsynaptic endosome to lysosome"/>
    <property type="evidence" value="ECO:0007669"/>
    <property type="project" value="TreeGrafter"/>
</dbReference>
<gene>
    <name evidence="7" type="ORF">ONB1V03_LOCUS15141</name>
</gene>
<keyword evidence="8" id="KW-1185">Reference proteome</keyword>
<feature type="non-terminal residue" evidence="7">
    <location>
        <position position="1"/>
    </location>
</feature>
<comment type="subcellular location">
    <subcellularLocation>
        <location evidence="1">Membrane</location>
        <topology evidence="1">Multi-pass membrane protein</topology>
    </subcellularLocation>
</comment>
<feature type="signal peptide" evidence="6">
    <location>
        <begin position="1"/>
        <end position="27"/>
    </location>
</feature>
<dbReference type="InterPro" id="IPR004031">
    <property type="entry name" value="PMP22/EMP/MP20/Claudin"/>
</dbReference>
<dbReference type="GO" id="GO:0098839">
    <property type="term" value="C:postsynaptic density membrane"/>
    <property type="evidence" value="ECO:0007669"/>
    <property type="project" value="TreeGrafter"/>
</dbReference>
<dbReference type="GO" id="GO:0016247">
    <property type="term" value="F:channel regulator activity"/>
    <property type="evidence" value="ECO:0007669"/>
    <property type="project" value="TreeGrafter"/>
</dbReference>
<dbReference type="Pfam" id="PF13903">
    <property type="entry name" value="Claudin_2"/>
    <property type="match status" value="1"/>
</dbReference>
<dbReference type="OrthoDB" id="9990458at2759"/>
<dbReference type="PANTHER" id="PTHR12107">
    <property type="entry name" value="VOLTAGE-DEPENDENT CALCIUM CHANNEL GAMMA SUBUNIT"/>
    <property type="match status" value="1"/>
</dbReference>
<dbReference type="GO" id="GO:0019226">
    <property type="term" value="P:transmission of nerve impulse"/>
    <property type="evidence" value="ECO:0007669"/>
    <property type="project" value="TreeGrafter"/>
</dbReference>
<dbReference type="GO" id="GO:0032281">
    <property type="term" value="C:AMPA glutamate receptor complex"/>
    <property type="evidence" value="ECO:0007669"/>
    <property type="project" value="TreeGrafter"/>
</dbReference>
<dbReference type="PANTHER" id="PTHR12107:SF0">
    <property type="entry name" value="STARGAZIN (MAMMALIAN CALCIUM CHANNEL) HOMOLOG"/>
    <property type="match status" value="1"/>
</dbReference>
<keyword evidence="3 5" id="KW-1133">Transmembrane helix</keyword>
<evidence type="ECO:0000256" key="6">
    <source>
        <dbReference type="SAM" id="SignalP"/>
    </source>
</evidence>
<dbReference type="EMBL" id="OC930022">
    <property type="protein sequence ID" value="CAD7658520.1"/>
    <property type="molecule type" value="Genomic_DNA"/>
</dbReference>
<dbReference type="AlphaFoldDB" id="A0A7R9MEQ4"/>
<protein>
    <submittedName>
        <fullName evidence="7">Uncharacterized protein</fullName>
    </submittedName>
</protein>
<dbReference type="Gene3D" id="1.20.140.150">
    <property type="match status" value="1"/>
</dbReference>